<evidence type="ECO:0000259" key="5">
    <source>
        <dbReference type="PROSITE" id="PS50865"/>
    </source>
</evidence>
<dbReference type="EMBL" id="DF236988">
    <property type="protein sequence ID" value="GAQ79841.1"/>
    <property type="molecule type" value="Genomic_DNA"/>
</dbReference>
<keyword evidence="7" id="KW-1185">Reference proteome</keyword>
<name>A0A1Y1HS76_KLENI</name>
<dbReference type="Proteomes" id="UP000054558">
    <property type="component" value="Unassembled WGS sequence"/>
</dbReference>
<evidence type="ECO:0000313" key="6">
    <source>
        <dbReference type="EMBL" id="GAQ79841.1"/>
    </source>
</evidence>
<dbReference type="PANTHER" id="PTHR46758">
    <property type="entry name" value="MYND DOMAIN-CONTAINING"/>
    <property type="match status" value="1"/>
</dbReference>
<dbReference type="Gene3D" id="6.10.140.2220">
    <property type="match status" value="1"/>
</dbReference>
<dbReference type="Pfam" id="PF01753">
    <property type="entry name" value="zf-MYND"/>
    <property type="match status" value="1"/>
</dbReference>
<reference evidence="6 7" key="1">
    <citation type="journal article" date="2014" name="Nat. Commun.">
        <title>Klebsormidium flaccidum genome reveals primary factors for plant terrestrial adaptation.</title>
        <authorList>
            <person name="Hori K."/>
            <person name="Maruyama F."/>
            <person name="Fujisawa T."/>
            <person name="Togashi T."/>
            <person name="Yamamoto N."/>
            <person name="Seo M."/>
            <person name="Sato S."/>
            <person name="Yamada T."/>
            <person name="Mori H."/>
            <person name="Tajima N."/>
            <person name="Moriyama T."/>
            <person name="Ikeuchi M."/>
            <person name="Watanabe M."/>
            <person name="Wada H."/>
            <person name="Kobayashi K."/>
            <person name="Saito M."/>
            <person name="Masuda T."/>
            <person name="Sasaki-Sekimoto Y."/>
            <person name="Mashiguchi K."/>
            <person name="Awai K."/>
            <person name="Shimojima M."/>
            <person name="Masuda S."/>
            <person name="Iwai M."/>
            <person name="Nobusawa T."/>
            <person name="Narise T."/>
            <person name="Kondo S."/>
            <person name="Saito H."/>
            <person name="Sato R."/>
            <person name="Murakawa M."/>
            <person name="Ihara Y."/>
            <person name="Oshima-Yamada Y."/>
            <person name="Ohtaka K."/>
            <person name="Satoh M."/>
            <person name="Sonobe K."/>
            <person name="Ishii M."/>
            <person name="Ohtani R."/>
            <person name="Kanamori-Sato M."/>
            <person name="Honoki R."/>
            <person name="Miyazaki D."/>
            <person name="Mochizuki H."/>
            <person name="Umetsu J."/>
            <person name="Higashi K."/>
            <person name="Shibata D."/>
            <person name="Kamiya Y."/>
            <person name="Sato N."/>
            <person name="Nakamura Y."/>
            <person name="Tabata S."/>
            <person name="Ida S."/>
            <person name="Kurokawa K."/>
            <person name="Ohta H."/>
        </authorList>
    </citation>
    <scope>NUCLEOTIDE SEQUENCE [LARGE SCALE GENOMIC DNA]</scope>
    <source>
        <strain evidence="6 7">NIES-2285</strain>
    </source>
</reference>
<evidence type="ECO:0000256" key="1">
    <source>
        <dbReference type="ARBA" id="ARBA00022723"/>
    </source>
</evidence>
<dbReference type="OrthoDB" id="432970at2759"/>
<dbReference type="InterPro" id="IPR002893">
    <property type="entry name" value="Znf_MYND"/>
</dbReference>
<dbReference type="PANTHER" id="PTHR46758:SF2">
    <property type="entry name" value="OJ1485_B09.11 PROTEIN"/>
    <property type="match status" value="1"/>
</dbReference>
<organism evidence="6 7">
    <name type="scientific">Klebsormidium nitens</name>
    <name type="common">Green alga</name>
    <name type="synonym">Ulothrix nitens</name>
    <dbReference type="NCBI Taxonomy" id="105231"/>
    <lineage>
        <taxon>Eukaryota</taxon>
        <taxon>Viridiplantae</taxon>
        <taxon>Streptophyta</taxon>
        <taxon>Klebsormidiophyceae</taxon>
        <taxon>Klebsormidiales</taxon>
        <taxon>Klebsormidiaceae</taxon>
        <taxon>Klebsormidium</taxon>
    </lineage>
</organism>
<keyword evidence="3" id="KW-0862">Zinc</keyword>
<dbReference type="SUPFAM" id="SSF144232">
    <property type="entry name" value="HIT/MYND zinc finger-like"/>
    <property type="match status" value="1"/>
</dbReference>
<evidence type="ECO:0000313" key="7">
    <source>
        <dbReference type="Proteomes" id="UP000054558"/>
    </source>
</evidence>
<dbReference type="PROSITE" id="PS50865">
    <property type="entry name" value="ZF_MYND_2"/>
    <property type="match status" value="1"/>
</dbReference>
<evidence type="ECO:0000256" key="3">
    <source>
        <dbReference type="ARBA" id="ARBA00022833"/>
    </source>
</evidence>
<dbReference type="InterPro" id="IPR044508">
    <property type="entry name" value="At5g50450/At1g67340-like"/>
</dbReference>
<evidence type="ECO:0000256" key="4">
    <source>
        <dbReference type="PROSITE-ProRule" id="PRU00134"/>
    </source>
</evidence>
<dbReference type="GO" id="GO:0008270">
    <property type="term" value="F:zinc ion binding"/>
    <property type="evidence" value="ECO:0007669"/>
    <property type="project" value="UniProtKB-KW"/>
</dbReference>
<keyword evidence="1" id="KW-0479">Metal-binding</keyword>
<dbReference type="AlphaFoldDB" id="A0A1Y1HS76"/>
<feature type="domain" description="MYND-type" evidence="5">
    <location>
        <begin position="681"/>
        <end position="725"/>
    </location>
</feature>
<proteinExistence type="predicted"/>
<accession>A0A1Y1HS76</accession>
<gene>
    <name evidence="6" type="ORF">KFL_000390310</name>
</gene>
<sequence length="737" mass="81452">MMARDAAAAALLLQQGSQFQAAQEFAWLVRFLCPSGKRMTRQQEQELLLRPSKEFKKLRKLTGSTPVLEGLLHTLNYESDAAYLLLDCIPFLTSAPGFVKQIGSCGLADALLNCSRWLFPLVSSLHPTNPQRAPPLTPSDLNLLEAAHAIPGIITAILDLSEEFYARALEVRLVSAIMAFFPWGVPPRGRHNAERNTWGVRTAFLVAEAFKAFIDDAEKVARLLGCHVELTEWLVRFVDFLTKSAEALVPRVKYEEQHLEIQDSAKAVMGMFNCANGHALLDPPKLQELERALEALLPHLEKGARFHVDLFLTNVHGLRRVGLPVETITNGAEITDLTHELQSLAVRASKDRRATDARLDNFFRNYRLLSVASSRDLVSPELLKVLTAGFVDKVKAPGRLSEDSKGVLSALKNALRVAQGGGIDPEVFDDVALPLLRHVEPALDKLTGIAFQSLLAGLIDWRPDFDAALLKSIAEDGGPNEAPVPSPRPLAHADERRALANEIAAKQRGRLFAPAWVLVRHRVDFGVSDEDRSEDVAAVLLWCCADSGLVERKLLPKIGLLVRILALAYARLAEICGRGATSEAARRPWPDKCRTLAALLRIAFESTAGKPAARKALVEEISINGGVNLCRAVTRGGRQPGDLNREWAEAGDLLWVPGFRALCAELWETIAARFGLKACSKPTCSRDLYETKKKEFHKCSVCAQVQYCGKECQKDHWKERHKRDCRSTTDASGRQRT</sequence>
<keyword evidence="2 4" id="KW-0863">Zinc-finger</keyword>
<protein>
    <recommendedName>
        <fullName evidence="5">MYND-type domain-containing protein</fullName>
    </recommendedName>
</protein>
<evidence type="ECO:0000256" key="2">
    <source>
        <dbReference type="ARBA" id="ARBA00022771"/>
    </source>
</evidence>